<name>A0A0F5JIG6_9BACT</name>
<dbReference type="InterPro" id="IPR003010">
    <property type="entry name" value="C-N_Hydrolase"/>
</dbReference>
<dbReference type="PROSITE" id="PS50263">
    <property type="entry name" value="CN_HYDROLASE"/>
    <property type="match status" value="1"/>
</dbReference>
<dbReference type="EMBL" id="AQHV01000009">
    <property type="protein sequence ID" value="KKB57533.1"/>
    <property type="molecule type" value="Genomic_DNA"/>
</dbReference>
<dbReference type="STRING" id="927665.HMPREF1535_01354"/>
<dbReference type="InterPro" id="IPR050345">
    <property type="entry name" value="Aliph_Amidase/BUP"/>
</dbReference>
<dbReference type="Gene3D" id="3.60.110.10">
    <property type="entry name" value="Carbon-nitrogen hydrolase"/>
    <property type="match status" value="1"/>
</dbReference>
<dbReference type="AlphaFoldDB" id="A0A0F5JIG6"/>
<dbReference type="PATRIC" id="fig|927665.4.peg.1385"/>
<dbReference type="RefSeq" id="WP_007655830.1">
    <property type="nucleotide sequence ID" value="NZ_KQ033912.1"/>
</dbReference>
<evidence type="ECO:0000313" key="3">
    <source>
        <dbReference type="EMBL" id="KKB57533.1"/>
    </source>
</evidence>
<dbReference type="PANTHER" id="PTHR43674:SF2">
    <property type="entry name" value="BETA-UREIDOPROPIONASE"/>
    <property type="match status" value="1"/>
</dbReference>
<dbReference type="PANTHER" id="PTHR43674">
    <property type="entry name" value="NITRILASE C965.09-RELATED"/>
    <property type="match status" value="1"/>
</dbReference>
<dbReference type="HOGENOM" id="CLU_030130_3_2_10"/>
<sequence>MEPLKIATVQFETRDNDKMYNLSVIRDMCRKASVEGADVVAFHECSVCGYTFAKDLSYEELLAIAEPVPTGESTQTLIAIAKEFNITLLAGFFERDGDRIYKAQVCVDGQGLKAKYRKLHPFINPHILPGDQYVLFDIKGWKCGILICYDNNIIENVRATTLLGADIIFMPHVTMCTPSPRPGAGLINPALWENRENNPTTLRQEFDGLKGRAWLMKWLPARAYDNAIYVVFSNPIGHDYNEIKNGCSMILDPFGDILAECRKLGDDFVIATAIPEKLKLAGGYRYRNARRPELYADIIGQPHESCQKVAWLTGTTNE</sequence>
<keyword evidence="1" id="KW-0378">Hydrolase</keyword>
<evidence type="ECO:0000259" key="2">
    <source>
        <dbReference type="PROSITE" id="PS50263"/>
    </source>
</evidence>
<comment type="caution">
    <text evidence="3">The sequence shown here is derived from an EMBL/GenBank/DDBJ whole genome shotgun (WGS) entry which is preliminary data.</text>
</comment>
<gene>
    <name evidence="3" type="ORF">HMPREF1535_01354</name>
</gene>
<dbReference type="GO" id="GO:0016811">
    <property type="term" value="F:hydrolase activity, acting on carbon-nitrogen (but not peptide) bonds, in linear amides"/>
    <property type="evidence" value="ECO:0007669"/>
    <property type="project" value="TreeGrafter"/>
</dbReference>
<dbReference type="CDD" id="cd07585">
    <property type="entry name" value="nitrilase_7"/>
    <property type="match status" value="1"/>
</dbReference>
<accession>A0A0F5JIG6</accession>
<dbReference type="Proteomes" id="UP000033047">
    <property type="component" value="Unassembled WGS sequence"/>
</dbReference>
<feature type="domain" description="CN hydrolase" evidence="2">
    <location>
        <begin position="4"/>
        <end position="275"/>
    </location>
</feature>
<proteinExistence type="predicted"/>
<reference evidence="3 4" key="1">
    <citation type="submission" date="2013-04" db="EMBL/GenBank/DDBJ databases">
        <title>The Genome Sequence of Parabacteroides goldsteinii DSM 19448.</title>
        <authorList>
            <consortium name="The Broad Institute Genomics Platform"/>
            <person name="Earl A."/>
            <person name="Ward D."/>
            <person name="Feldgarden M."/>
            <person name="Gevers D."/>
            <person name="Martens E."/>
            <person name="Sakamoto M."/>
            <person name="Benno Y."/>
            <person name="Song Y."/>
            <person name="Liu C."/>
            <person name="Lee J."/>
            <person name="Bolanos M."/>
            <person name="Vaisanen M.L."/>
            <person name="Finegold S.M."/>
            <person name="Walker B."/>
            <person name="Young S."/>
            <person name="Zeng Q."/>
            <person name="Gargeya S."/>
            <person name="Fitzgerald M."/>
            <person name="Haas B."/>
            <person name="Abouelleil A."/>
            <person name="Allen A.W."/>
            <person name="Alvarado L."/>
            <person name="Arachchi H.M."/>
            <person name="Berlin A.M."/>
            <person name="Chapman S.B."/>
            <person name="Gainer-Dewar J."/>
            <person name="Goldberg J."/>
            <person name="Griggs A."/>
            <person name="Gujja S."/>
            <person name="Hansen M."/>
            <person name="Howarth C."/>
            <person name="Imamovic A."/>
            <person name="Ireland A."/>
            <person name="Larimer J."/>
            <person name="McCowan C."/>
            <person name="Murphy C."/>
            <person name="Pearson M."/>
            <person name="Poon T.W."/>
            <person name="Priest M."/>
            <person name="Roberts A."/>
            <person name="Saif S."/>
            <person name="Shea T."/>
            <person name="Sisk P."/>
            <person name="Sykes S."/>
            <person name="Wortman J."/>
            <person name="Nusbaum C."/>
            <person name="Birren B."/>
        </authorList>
    </citation>
    <scope>NUCLEOTIDE SEQUENCE [LARGE SCALE GENOMIC DNA]</scope>
    <source>
        <strain evidence="3 4">DSM 19448</strain>
    </source>
</reference>
<organism evidence="3 4">
    <name type="scientific">Parabacteroides goldsteinii DSM 19448 = WAL 12034</name>
    <dbReference type="NCBI Taxonomy" id="927665"/>
    <lineage>
        <taxon>Bacteria</taxon>
        <taxon>Pseudomonadati</taxon>
        <taxon>Bacteroidota</taxon>
        <taxon>Bacteroidia</taxon>
        <taxon>Bacteroidales</taxon>
        <taxon>Tannerellaceae</taxon>
        <taxon>Parabacteroides</taxon>
    </lineage>
</organism>
<dbReference type="InterPro" id="IPR036526">
    <property type="entry name" value="C-N_Hydrolase_sf"/>
</dbReference>
<dbReference type="SUPFAM" id="SSF56317">
    <property type="entry name" value="Carbon-nitrogen hydrolase"/>
    <property type="match status" value="1"/>
</dbReference>
<evidence type="ECO:0000256" key="1">
    <source>
        <dbReference type="ARBA" id="ARBA00022801"/>
    </source>
</evidence>
<dbReference type="Pfam" id="PF00795">
    <property type="entry name" value="CN_hydrolase"/>
    <property type="match status" value="1"/>
</dbReference>
<dbReference type="GeneID" id="69982568"/>
<protein>
    <recommendedName>
        <fullName evidence="2">CN hydrolase domain-containing protein</fullName>
    </recommendedName>
</protein>
<evidence type="ECO:0000313" key="4">
    <source>
        <dbReference type="Proteomes" id="UP000033047"/>
    </source>
</evidence>